<accession>A0A5U9KVT8</accession>
<dbReference type="AlphaFoldDB" id="A0A5U9KVT8"/>
<dbReference type="EMBL" id="AAGUYM010000031">
    <property type="protein sequence ID" value="EBS2695226.1"/>
    <property type="molecule type" value="Genomic_DNA"/>
</dbReference>
<evidence type="ECO:0000313" key="1">
    <source>
        <dbReference type="EMBL" id="EBS2695226.1"/>
    </source>
</evidence>
<sequence>MFNVVIVSPSVLSDIKPEISEKLLNGCERGRDFFIPDVFVIAFPGFVVVTQDTDAINNVGQPIFVIVIAGSYCRINFPYNQLSPCIAGEGNDFPHNCFGWHKLNIVFVYGVANDSNTGGVLSIKATLDHLHYWRYAYPALYKTSAGIETPKQQVATPDAESVFFVVCHTSHSMVWCVLLIPVSIRIARMSTAHHAAHNGGMCGYRAGLAPSTDTRNHTSRRQRMVTLAGQPQGWPVPTCAGSLNPVNVTAPIEIETSRGDSIHMQVEAAAMATVPTQSHPVSARHNHVNKPFFVFRFWSPHLLMRDIIATSEKQARSRLRRPSWTLDKRYPIPVTDAVYQVVSLMRYTDGRRRTCQHREMWTSREQAEEYAARVAFMTDYVTVTADVVEVFHV</sequence>
<protein>
    <recommendedName>
        <fullName evidence="2">Ash family protein</fullName>
    </recommendedName>
</protein>
<dbReference type="Proteomes" id="UP000839726">
    <property type="component" value="Unassembled WGS sequence"/>
</dbReference>
<comment type="caution">
    <text evidence="1">The sequence shown here is derived from an EMBL/GenBank/DDBJ whole genome shotgun (WGS) entry which is preliminary data.</text>
</comment>
<gene>
    <name evidence="1" type="ORF">DRY71_21275</name>
</gene>
<proteinExistence type="predicted"/>
<dbReference type="InterPro" id="IPR018880">
    <property type="entry name" value="Phage_P4_Ash"/>
</dbReference>
<reference evidence="1" key="1">
    <citation type="submission" date="2018-07" db="EMBL/GenBank/DDBJ databases">
        <authorList>
            <person name="Ashton P.M."/>
            <person name="Dallman T."/>
            <person name="Nair S."/>
            <person name="De Pinna E."/>
            <person name="Peters T."/>
            <person name="Grant K."/>
        </authorList>
    </citation>
    <scope>NUCLEOTIDE SEQUENCE [LARGE SCALE GENOMIC DNA]</scope>
    <source>
        <strain evidence="1">436933</strain>
    </source>
</reference>
<dbReference type="Pfam" id="PF10554">
    <property type="entry name" value="Phage_ASH"/>
    <property type="match status" value="1"/>
</dbReference>
<evidence type="ECO:0008006" key="2">
    <source>
        <dbReference type="Google" id="ProtNLM"/>
    </source>
</evidence>
<organism evidence="1">
    <name type="scientific">Salmonella newport</name>
    <dbReference type="NCBI Taxonomy" id="108619"/>
    <lineage>
        <taxon>Bacteria</taxon>
        <taxon>Pseudomonadati</taxon>
        <taxon>Pseudomonadota</taxon>
        <taxon>Gammaproteobacteria</taxon>
        <taxon>Enterobacterales</taxon>
        <taxon>Enterobacteriaceae</taxon>
        <taxon>Salmonella</taxon>
    </lineage>
</organism>
<name>A0A5U9KVT8_SALNE</name>